<dbReference type="PaxDb" id="7159-AAEL007231-PA"/>
<dbReference type="InterPro" id="IPR032675">
    <property type="entry name" value="LRR_dom_sf"/>
</dbReference>
<dbReference type="InterPro" id="IPR003591">
    <property type="entry name" value="Leu-rich_rpt_typical-subtyp"/>
</dbReference>
<proteinExistence type="predicted"/>
<dbReference type="PhylomeDB" id="Q172Y7"/>
<evidence type="ECO:0000256" key="1">
    <source>
        <dbReference type="ARBA" id="ARBA00022614"/>
    </source>
</evidence>
<name>Q172Y7_AEDAE</name>
<reference evidence="3" key="3">
    <citation type="submission" date="2012-09" db="EMBL/GenBank/DDBJ databases">
        <authorList>
            <consortium name="VectorBase"/>
        </authorList>
    </citation>
    <scope>NUCLEOTIDE SEQUENCE</scope>
    <source>
        <strain evidence="3">Liverpool</strain>
    </source>
</reference>
<dbReference type="AlphaFoldDB" id="Q172Y7"/>
<reference evidence="3" key="1">
    <citation type="submission" date="2005-10" db="EMBL/GenBank/DDBJ databases">
        <authorList>
            <person name="Loftus B.J."/>
            <person name="Nene V.M."/>
            <person name="Hannick L.I."/>
            <person name="Bidwell S."/>
            <person name="Haas B."/>
            <person name="Amedeo P."/>
            <person name="Orvis J."/>
            <person name="Wortman J.R."/>
            <person name="White O.R."/>
            <person name="Salzberg S."/>
            <person name="Shumway M."/>
            <person name="Koo H."/>
            <person name="Zhao Y."/>
            <person name="Holmes M."/>
            <person name="Miller J."/>
            <person name="Schatz M."/>
            <person name="Pop M."/>
            <person name="Pai G."/>
            <person name="Utterback T."/>
            <person name="Rogers Y.-H."/>
            <person name="Kravitz S."/>
            <person name="Fraser C.M."/>
        </authorList>
    </citation>
    <scope>NUCLEOTIDE SEQUENCE</scope>
    <source>
        <strain evidence="3">Liverpool</strain>
    </source>
</reference>
<dbReference type="STRING" id="7159.Q172Y7"/>
<dbReference type="PANTHER" id="PTHR24366">
    <property type="entry name" value="IG(IMMUNOGLOBULIN) AND LRR(LEUCINE RICH REPEAT) DOMAINS"/>
    <property type="match status" value="1"/>
</dbReference>
<dbReference type="Proteomes" id="UP000682892">
    <property type="component" value="Chromosome 2"/>
</dbReference>
<protein>
    <submittedName>
        <fullName evidence="3">AAEL007231-PA</fullName>
    </submittedName>
</protein>
<dbReference type="SUPFAM" id="SSF52058">
    <property type="entry name" value="L domain-like"/>
    <property type="match status" value="1"/>
</dbReference>
<dbReference type="Gene3D" id="3.80.10.10">
    <property type="entry name" value="Ribonuclease Inhibitor"/>
    <property type="match status" value="2"/>
</dbReference>
<reference evidence="3" key="2">
    <citation type="journal article" date="2007" name="Science">
        <title>Genome sequence of Aedes aegypti, a major arbovirus vector.</title>
        <authorList>
            <person name="Nene V."/>
            <person name="Wortman J.R."/>
            <person name="Lawson D."/>
            <person name="Haas B."/>
            <person name="Kodira C."/>
            <person name="Tu Z.J."/>
            <person name="Loftus B."/>
            <person name="Xi Z."/>
            <person name="Megy K."/>
            <person name="Grabherr M."/>
            <person name="Ren Q."/>
            <person name="Zdobnov E.M."/>
            <person name="Lobo N.F."/>
            <person name="Campbell K.S."/>
            <person name="Brown S.E."/>
            <person name="Bonaldo M.F."/>
            <person name="Zhu J."/>
            <person name="Sinkins S.P."/>
            <person name="Hogenkamp D.G."/>
            <person name="Amedeo P."/>
            <person name="Arensburger P."/>
            <person name="Atkinson P.W."/>
            <person name="Bidwell S."/>
            <person name="Biedler J."/>
            <person name="Birney E."/>
            <person name="Bruggner R.V."/>
            <person name="Costas J."/>
            <person name="Coy M.R."/>
            <person name="Crabtree J."/>
            <person name="Crawford M."/>
            <person name="Debruyn B."/>
            <person name="Decaprio D."/>
            <person name="Eiglmeier K."/>
            <person name="Eisenstadt E."/>
            <person name="El-Dorry H."/>
            <person name="Gelbart W.M."/>
            <person name="Gomes S.L."/>
            <person name="Hammond M."/>
            <person name="Hannick L.I."/>
            <person name="Hogan J.R."/>
            <person name="Holmes M.H."/>
            <person name="Jaffe D."/>
            <person name="Johnston J.S."/>
            <person name="Kennedy R.C."/>
            <person name="Koo H."/>
            <person name="Kravitz S."/>
            <person name="Kriventseva E.V."/>
            <person name="Kulp D."/>
            <person name="Labutti K."/>
            <person name="Lee E."/>
            <person name="Li S."/>
            <person name="Lovin D.D."/>
            <person name="Mao C."/>
            <person name="Mauceli E."/>
            <person name="Menck C.F."/>
            <person name="Miller J.R."/>
            <person name="Montgomery P."/>
            <person name="Mori A."/>
            <person name="Nascimento A.L."/>
            <person name="Naveira H.F."/>
            <person name="Nusbaum C."/>
            <person name="O'leary S."/>
            <person name="Orvis J."/>
            <person name="Pertea M."/>
            <person name="Quesneville H."/>
            <person name="Reidenbach K.R."/>
            <person name="Rogers Y.H."/>
            <person name="Roth C.W."/>
            <person name="Schneider J.R."/>
            <person name="Schatz M."/>
            <person name="Shumway M."/>
            <person name="Stanke M."/>
            <person name="Stinson E.O."/>
            <person name="Tubio J.M."/>
            <person name="Vanzee J.P."/>
            <person name="Verjovski-Almeida S."/>
            <person name="Werner D."/>
            <person name="White O."/>
            <person name="Wyder S."/>
            <person name="Zeng Q."/>
            <person name="Zhao Q."/>
            <person name="Zhao Y."/>
            <person name="Hill C.A."/>
            <person name="Raikhel A.S."/>
            <person name="Soares M.B."/>
            <person name="Knudson D.L."/>
            <person name="Lee N.H."/>
            <person name="Galagan J."/>
            <person name="Salzberg S.L."/>
            <person name="Paulsen I.T."/>
            <person name="Dimopoulos G."/>
            <person name="Collins F.H."/>
            <person name="Birren B."/>
            <person name="Fraser-Liggett C.M."/>
            <person name="Severson D.W."/>
        </authorList>
    </citation>
    <scope>NUCLEOTIDE SEQUENCE [LARGE SCALE GENOMIC DNA]</scope>
    <source>
        <strain evidence="3">Liverpool</strain>
    </source>
</reference>
<evidence type="ECO:0000256" key="2">
    <source>
        <dbReference type="ARBA" id="ARBA00022737"/>
    </source>
</evidence>
<accession>Q172Y7</accession>
<dbReference type="InterPro" id="IPR001611">
    <property type="entry name" value="Leu-rich_rpt"/>
</dbReference>
<gene>
    <name evidence="3" type="ORF">AaeL_AAEL007231</name>
</gene>
<evidence type="ECO:0000313" key="4">
    <source>
        <dbReference type="Proteomes" id="UP000682892"/>
    </source>
</evidence>
<dbReference type="PANTHER" id="PTHR24366:SF96">
    <property type="entry name" value="LEUCINE RICH REPEAT CONTAINING 53"/>
    <property type="match status" value="1"/>
</dbReference>
<dbReference type="HOGENOM" id="CLU_621454_0_0_1"/>
<keyword evidence="2" id="KW-0677">Repeat</keyword>
<keyword evidence="1" id="KW-0433">Leucine-rich repeat</keyword>
<dbReference type="eggNOG" id="KOG0619">
    <property type="taxonomic scope" value="Eukaryota"/>
</dbReference>
<dbReference type="SMART" id="SM00369">
    <property type="entry name" value="LRR_TYP"/>
    <property type="match status" value="4"/>
</dbReference>
<dbReference type="PROSITE" id="PS51450">
    <property type="entry name" value="LRR"/>
    <property type="match status" value="1"/>
</dbReference>
<dbReference type="Pfam" id="PF13855">
    <property type="entry name" value="LRR_8"/>
    <property type="match status" value="1"/>
</dbReference>
<dbReference type="OMA" id="NPWNCNW"/>
<dbReference type="EMBL" id="CH477429">
    <property type="protein sequence ID" value="EAT41092.1"/>
    <property type="molecule type" value="Genomic_DNA"/>
</dbReference>
<sequence>MHEVQIPTTLESLLITRSHTRQLIIENTDKRYRYAMHTLVLVDNELSDLPRIDQLVHLKSFSIANNLLEKINLTEFGGLNELESVDLSSNRICEIVIEAVNLLSLHKLDLSQNKLKRLPQNLGQLESLETLVLHHNKLEYIEMSHLNGLTKVKVLDLRSNNLLIGSLAPVLLPALEILRLESCRLHQLDMHGIETPKLKKLHLEDNKLEYVEAFFEDVYQGAGMELFGDRNPWNCNWLQDKHPRVKFVVQQDRQTCRRFVKNVCCAGSDYATERKADRRLQVVQEQNRMIYKVLEDQQDKLRVTGGNCEIMGNRLSKIESTLGEIISLVKMMAVKIDAMK</sequence>
<dbReference type="VEuPathDB" id="VectorBase:AAEL023798"/>
<evidence type="ECO:0000313" key="3">
    <source>
        <dbReference type="EMBL" id="EAT41092.1"/>
    </source>
</evidence>
<organism evidence="3 4">
    <name type="scientific">Aedes aegypti</name>
    <name type="common">Yellowfever mosquito</name>
    <name type="synonym">Culex aegypti</name>
    <dbReference type="NCBI Taxonomy" id="7159"/>
    <lineage>
        <taxon>Eukaryota</taxon>
        <taxon>Metazoa</taxon>
        <taxon>Ecdysozoa</taxon>
        <taxon>Arthropoda</taxon>
        <taxon>Hexapoda</taxon>
        <taxon>Insecta</taxon>
        <taxon>Pterygota</taxon>
        <taxon>Neoptera</taxon>
        <taxon>Endopterygota</taxon>
        <taxon>Diptera</taxon>
        <taxon>Nematocera</taxon>
        <taxon>Culicoidea</taxon>
        <taxon>Culicidae</taxon>
        <taxon>Culicinae</taxon>
        <taxon>Aedini</taxon>
        <taxon>Aedes</taxon>
        <taxon>Stegomyia</taxon>
    </lineage>
</organism>